<comment type="caution">
    <text evidence="1">The sequence shown here is derived from an EMBL/GenBank/DDBJ whole genome shotgun (WGS) entry which is preliminary data.</text>
</comment>
<protein>
    <submittedName>
        <fullName evidence="1">Uncharacterized protein</fullName>
    </submittedName>
</protein>
<gene>
    <name evidence="1" type="ORF">EVAR_64314_1</name>
</gene>
<dbReference type="Proteomes" id="UP000299102">
    <property type="component" value="Unassembled WGS sequence"/>
</dbReference>
<keyword evidence="2" id="KW-1185">Reference proteome</keyword>
<organism evidence="1 2">
    <name type="scientific">Eumeta variegata</name>
    <name type="common">Bagworm moth</name>
    <name type="synonym">Eumeta japonica</name>
    <dbReference type="NCBI Taxonomy" id="151549"/>
    <lineage>
        <taxon>Eukaryota</taxon>
        <taxon>Metazoa</taxon>
        <taxon>Ecdysozoa</taxon>
        <taxon>Arthropoda</taxon>
        <taxon>Hexapoda</taxon>
        <taxon>Insecta</taxon>
        <taxon>Pterygota</taxon>
        <taxon>Neoptera</taxon>
        <taxon>Endopterygota</taxon>
        <taxon>Lepidoptera</taxon>
        <taxon>Glossata</taxon>
        <taxon>Ditrysia</taxon>
        <taxon>Tineoidea</taxon>
        <taxon>Psychidae</taxon>
        <taxon>Oiketicinae</taxon>
        <taxon>Eumeta</taxon>
    </lineage>
</organism>
<accession>A0A4C2A7R1</accession>
<proteinExistence type="predicted"/>
<reference evidence="1 2" key="1">
    <citation type="journal article" date="2019" name="Commun. Biol.">
        <title>The bagworm genome reveals a unique fibroin gene that provides high tensile strength.</title>
        <authorList>
            <person name="Kono N."/>
            <person name="Nakamura H."/>
            <person name="Ohtoshi R."/>
            <person name="Tomita M."/>
            <person name="Numata K."/>
            <person name="Arakawa K."/>
        </authorList>
    </citation>
    <scope>NUCLEOTIDE SEQUENCE [LARGE SCALE GENOMIC DNA]</scope>
</reference>
<dbReference type="EMBL" id="BGZK01002691">
    <property type="protein sequence ID" value="GBP95852.1"/>
    <property type="molecule type" value="Genomic_DNA"/>
</dbReference>
<name>A0A4C2A7R1_EUMVA</name>
<evidence type="ECO:0000313" key="1">
    <source>
        <dbReference type="EMBL" id="GBP95852.1"/>
    </source>
</evidence>
<dbReference type="AlphaFoldDB" id="A0A4C2A7R1"/>
<sequence length="112" mass="12916">MLVRALSQLFQGPSVAFDRYELDGFWPPRKLTGAVKLVKTRRARVTYRAVREVFFRKNTSQVPIKEIAPIKLVLLACADRDLRNKYTLYPELNRLKLESGHEVRDGSNEIAV</sequence>
<evidence type="ECO:0000313" key="2">
    <source>
        <dbReference type="Proteomes" id="UP000299102"/>
    </source>
</evidence>